<dbReference type="Pfam" id="PF01554">
    <property type="entry name" value="MatE"/>
    <property type="match status" value="2"/>
</dbReference>
<dbReference type="InterPro" id="IPR050222">
    <property type="entry name" value="MATE_MdtK"/>
</dbReference>
<dbReference type="NCBIfam" id="TIGR00797">
    <property type="entry name" value="matE"/>
    <property type="match status" value="1"/>
</dbReference>
<evidence type="ECO:0000256" key="10">
    <source>
        <dbReference type="ARBA" id="ARBA00023065"/>
    </source>
</evidence>
<keyword evidence="9 13" id="KW-1133">Transmembrane helix</keyword>
<dbReference type="GO" id="GO:0042910">
    <property type="term" value="F:xenobiotic transmembrane transporter activity"/>
    <property type="evidence" value="ECO:0007669"/>
    <property type="project" value="InterPro"/>
</dbReference>
<comment type="function">
    <text evidence="1">Multidrug efflux pump.</text>
</comment>
<dbReference type="PANTHER" id="PTHR43298">
    <property type="entry name" value="MULTIDRUG RESISTANCE PROTEIN NORM-RELATED"/>
    <property type="match status" value="1"/>
</dbReference>
<evidence type="ECO:0000256" key="3">
    <source>
        <dbReference type="ARBA" id="ARBA00010199"/>
    </source>
</evidence>
<feature type="transmembrane region" description="Helical" evidence="13">
    <location>
        <begin position="93"/>
        <end position="114"/>
    </location>
</feature>
<evidence type="ECO:0000256" key="13">
    <source>
        <dbReference type="SAM" id="Phobius"/>
    </source>
</evidence>
<accession>A0A7X9SMP1</accession>
<keyword evidence="7" id="KW-1003">Cell membrane</keyword>
<keyword evidence="8 13" id="KW-0812">Transmembrane</keyword>
<evidence type="ECO:0000256" key="4">
    <source>
        <dbReference type="ARBA" id="ARBA00020268"/>
    </source>
</evidence>
<dbReference type="AlphaFoldDB" id="A0A7X9SMP1"/>
<dbReference type="PIRSF" id="PIRSF006603">
    <property type="entry name" value="DinF"/>
    <property type="match status" value="1"/>
</dbReference>
<dbReference type="GO" id="GO:0005886">
    <property type="term" value="C:plasma membrane"/>
    <property type="evidence" value="ECO:0007669"/>
    <property type="project" value="UniProtKB-SubCell"/>
</dbReference>
<feature type="transmembrane region" description="Helical" evidence="13">
    <location>
        <begin position="193"/>
        <end position="214"/>
    </location>
</feature>
<proteinExistence type="inferred from homology"/>
<reference evidence="14 15" key="1">
    <citation type="submission" date="2020-04" db="EMBL/GenBank/DDBJ databases">
        <authorList>
            <person name="Hitch T.C.A."/>
            <person name="Wylensek D."/>
            <person name="Clavel T."/>
        </authorList>
    </citation>
    <scope>NUCLEOTIDE SEQUENCE [LARGE SCALE GENOMIC DNA]</scope>
    <source>
        <strain evidence="14 15">WB01_NA02</strain>
    </source>
</reference>
<evidence type="ECO:0000313" key="15">
    <source>
        <dbReference type="Proteomes" id="UP000587880"/>
    </source>
</evidence>
<feature type="transmembrane region" description="Helical" evidence="13">
    <location>
        <begin position="134"/>
        <end position="156"/>
    </location>
</feature>
<dbReference type="InterPro" id="IPR048279">
    <property type="entry name" value="MdtK-like"/>
</dbReference>
<feature type="transmembrane region" description="Helical" evidence="13">
    <location>
        <begin position="168"/>
        <end position="187"/>
    </location>
</feature>
<evidence type="ECO:0000256" key="2">
    <source>
        <dbReference type="ARBA" id="ARBA00004651"/>
    </source>
</evidence>
<feature type="transmembrane region" description="Helical" evidence="13">
    <location>
        <begin position="416"/>
        <end position="436"/>
    </location>
</feature>
<keyword evidence="11 13" id="KW-0472">Membrane</keyword>
<comment type="subcellular location">
    <subcellularLocation>
        <location evidence="2">Cell membrane</location>
        <topology evidence="2">Multi-pass membrane protein</topology>
    </subcellularLocation>
</comment>
<gene>
    <name evidence="14" type="ORF">HF849_06630</name>
</gene>
<feature type="transmembrane region" description="Helical" evidence="13">
    <location>
        <begin position="355"/>
        <end position="375"/>
    </location>
</feature>
<organism evidence="14 15">
    <name type="scientific">Clostridium beijerinckii</name>
    <name type="common">Clostridium MP</name>
    <dbReference type="NCBI Taxonomy" id="1520"/>
    <lineage>
        <taxon>Bacteria</taxon>
        <taxon>Bacillati</taxon>
        <taxon>Bacillota</taxon>
        <taxon>Clostridia</taxon>
        <taxon>Eubacteriales</taxon>
        <taxon>Clostridiaceae</taxon>
        <taxon>Clostridium</taxon>
    </lineage>
</organism>
<sequence>MMTKDMTKGNIPKHLISFSIPLILGNLLQLTYNAVDSIIVGRFSGTDALAAVGTANPVMNIVILGITGICIGASVLMSEFFGAGKYEELKKEISTTLIFGCFFSLAIVILGLILSKNILILLGVPNEILEPAALYLRIIFAAMPFTYLYNAVSAAMRSVGDSKTPIRFLAIASILNGCLDFIFIGGFNMGVVGAGLATTIAEACSALFCIIYIYEKVPLLRLTKKDIKLDRNLLKQTLQHGSITALQQSCQPIGKLLIQGAINPLGVATIAAFNAVNRVDDFAFNPEQSISHGMMTFVAQNRGANDKYRIKAGFRVGLFIEFCYWIIICLVVLIFKTPIMKLFVSSNDNNMVDLGVNYLGLMAFFYLFPAFTNGIQGFFRGMGSMKITLISTLIQISFRVIFVFILVSHVGMISMAYASLIGWIFMLAYEVPYYFIFKRKNHLLRDYDNAKNKCQAET</sequence>
<dbReference type="InterPro" id="IPR002528">
    <property type="entry name" value="MATE_fam"/>
</dbReference>
<evidence type="ECO:0000256" key="11">
    <source>
        <dbReference type="ARBA" id="ARBA00023136"/>
    </source>
</evidence>
<dbReference type="PANTHER" id="PTHR43298:SF2">
    <property type="entry name" value="FMN_FAD EXPORTER YEEO-RELATED"/>
    <property type="match status" value="1"/>
</dbReference>
<dbReference type="CDD" id="cd13138">
    <property type="entry name" value="MATE_yoeA_like"/>
    <property type="match status" value="1"/>
</dbReference>
<name>A0A7X9SMP1_CLOBE</name>
<evidence type="ECO:0000256" key="12">
    <source>
        <dbReference type="ARBA" id="ARBA00031636"/>
    </source>
</evidence>
<evidence type="ECO:0000256" key="7">
    <source>
        <dbReference type="ARBA" id="ARBA00022475"/>
    </source>
</evidence>
<dbReference type="GO" id="GO:0006811">
    <property type="term" value="P:monoatomic ion transport"/>
    <property type="evidence" value="ECO:0007669"/>
    <property type="project" value="UniProtKB-KW"/>
</dbReference>
<feature type="transmembrane region" description="Helical" evidence="13">
    <location>
        <begin position="387"/>
        <end position="410"/>
    </location>
</feature>
<feature type="transmembrane region" description="Helical" evidence="13">
    <location>
        <begin position="57"/>
        <end position="81"/>
    </location>
</feature>
<dbReference type="GO" id="GO:0015297">
    <property type="term" value="F:antiporter activity"/>
    <property type="evidence" value="ECO:0007669"/>
    <property type="project" value="UniProtKB-KW"/>
</dbReference>
<protein>
    <recommendedName>
        <fullName evidence="4">Probable multidrug resistance protein NorM</fullName>
    </recommendedName>
    <alternativeName>
        <fullName evidence="12">Multidrug-efflux transporter</fullName>
    </alternativeName>
</protein>
<evidence type="ECO:0000256" key="8">
    <source>
        <dbReference type="ARBA" id="ARBA00022692"/>
    </source>
</evidence>
<dbReference type="EMBL" id="JABAGD010000009">
    <property type="protein sequence ID" value="NMF04438.1"/>
    <property type="molecule type" value="Genomic_DNA"/>
</dbReference>
<evidence type="ECO:0000256" key="6">
    <source>
        <dbReference type="ARBA" id="ARBA00022449"/>
    </source>
</evidence>
<feature type="transmembrane region" description="Helical" evidence="13">
    <location>
        <begin position="312"/>
        <end position="335"/>
    </location>
</feature>
<keyword evidence="6" id="KW-0050">Antiport</keyword>
<comment type="caution">
    <text evidence="14">The sequence shown here is derived from an EMBL/GenBank/DDBJ whole genome shotgun (WGS) entry which is preliminary data.</text>
</comment>
<keyword evidence="10" id="KW-0406">Ion transport</keyword>
<keyword evidence="5" id="KW-0813">Transport</keyword>
<comment type="similarity">
    <text evidence="3">Belongs to the multi antimicrobial extrusion (MATE) (TC 2.A.66.1) family.</text>
</comment>
<dbReference type="Proteomes" id="UP000587880">
    <property type="component" value="Unassembled WGS sequence"/>
</dbReference>
<evidence type="ECO:0000313" key="14">
    <source>
        <dbReference type="EMBL" id="NMF04438.1"/>
    </source>
</evidence>
<evidence type="ECO:0000256" key="9">
    <source>
        <dbReference type="ARBA" id="ARBA00022989"/>
    </source>
</evidence>
<evidence type="ECO:0000256" key="1">
    <source>
        <dbReference type="ARBA" id="ARBA00003408"/>
    </source>
</evidence>
<evidence type="ECO:0000256" key="5">
    <source>
        <dbReference type="ARBA" id="ARBA00022448"/>
    </source>
</evidence>